<organism evidence="1">
    <name type="scientific">viral metagenome</name>
    <dbReference type="NCBI Taxonomy" id="1070528"/>
    <lineage>
        <taxon>unclassified sequences</taxon>
        <taxon>metagenomes</taxon>
        <taxon>organismal metagenomes</taxon>
    </lineage>
</organism>
<gene>
    <name evidence="1" type="ORF">MM171B00719_0008</name>
</gene>
<dbReference type="AlphaFoldDB" id="A0A6M3M838"/>
<dbReference type="EMBL" id="MT143845">
    <property type="protein sequence ID" value="QJB03418.1"/>
    <property type="molecule type" value="Genomic_DNA"/>
</dbReference>
<name>A0A6M3M838_9ZZZZ</name>
<reference evidence="1" key="1">
    <citation type="submission" date="2020-03" db="EMBL/GenBank/DDBJ databases">
        <title>The deep terrestrial virosphere.</title>
        <authorList>
            <person name="Holmfeldt K."/>
            <person name="Nilsson E."/>
            <person name="Simone D."/>
            <person name="Lopez-Fernandez M."/>
            <person name="Wu X."/>
            <person name="de Brujin I."/>
            <person name="Lundin D."/>
            <person name="Andersson A."/>
            <person name="Bertilsson S."/>
            <person name="Dopson M."/>
        </authorList>
    </citation>
    <scope>NUCLEOTIDE SEQUENCE</scope>
    <source>
        <strain evidence="1">MM171B00719</strain>
    </source>
</reference>
<accession>A0A6M3M838</accession>
<sequence>MSAEARKDIEVRRDEKETENVFVDPNLWGSDVGDLVEILNRIDIPEEFRESLQKEINSIAEGQSAAMERDWGPDA</sequence>
<evidence type="ECO:0000313" key="1">
    <source>
        <dbReference type="EMBL" id="QJB03418.1"/>
    </source>
</evidence>
<protein>
    <submittedName>
        <fullName evidence="1">Uncharacterized protein</fullName>
    </submittedName>
</protein>
<proteinExistence type="predicted"/>